<keyword evidence="11" id="KW-0325">Glycoprotein</keyword>
<feature type="signal peptide" evidence="15">
    <location>
        <begin position="1"/>
        <end position="23"/>
    </location>
</feature>
<dbReference type="InterPro" id="IPR017441">
    <property type="entry name" value="Protein_kinase_ATP_BS"/>
</dbReference>
<keyword evidence="7" id="KW-1133">Transmembrane helix</keyword>
<evidence type="ECO:0000256" key="8">
    <source>
        <dbReference type="ARBA" id="ARBA00023136"/>
    </source>
</evidence>
<protein>
    <submittedName>
        <fullName evidence="18">Uncharacterized protein</fullName>
    </submittedName>
</protein>
<dbReference type="Gene3D" id="3.30.200.20">
    <property type="entry name" value="Phosphorylase Kinase, domain 1"/>
    <property type="match status" value="1"/>
</dbReference>
<keyword evidence="3" id="KW-0812">Transmembrane</keyword>
<dbReference type="Proteomes" id="UP001497623">
    <property type="component" value="Unassembled WGS sequence"/>
</dbReference>
<evidence type="ECO:0000256" key="10">
    <source>
        <dbReference type="ARBA" id="ARBA00023170"/>
    </source>
</evidence>
<dbReference type="Gene3D" id="2.60.120.260">
    <property type="entry name" value="Galactose-binding domain-like"/>
    <property type="match status" value="1"/>
</dbReference>
<reference evidence="18 19" key="1">
    <citation type="submission" date="2024-05" db="EMBL/GenBank/DDBJ databases">
        <authorList>
            <person name="Wallberg A."/>
        </authorList>
    </citation>
    <scope>NUCLEOTIDE SEQUENCE [LARGE SCALE GENOMIC DNA]</scope>
</reference>
<evidence type="ECO:0000256" key="15">
    <source>
        <dbReference type="SAM" id="SignalP"/>
    </source>
</evidence>
<dbReference type="FunFam" id="2.60.120.260:FF:000007">
    <property type="entry name" value="Discoidin domain receptor tyrosine kinase 1"/>
    <property type="match status" value="1"/>
</dbReference>
<dbReference type="Pfam" id="PF00754">
    <property type="entry name" value="F5_F8_type_C"/>
    <property type="match status" value="1"/>
</dbReference>
<evidence type="ECO:0000256" key="11">
    <source>
        <dbReference type="ARBA" id="ARBA00023180"/>
    </source>
</evidence>
<comment type="caution">
    <text evidence="18">The sequence shown here is derived from an EMBL/GenBank/DDBJ whole genome shotgun (WGS) entry which is preliminary data.</text>
</comment>
<evidence type="ECO:0000256" key="12">
    <source>
        <dbReference type="ARBA" id="ARBA00051243"/>
    </source>
</evidence>
<evidence type="ECO:0000313" key="18">
    <source>
        <dbReference type="EMBL" id="CAL4071671.1"/>
    </source>
</evidence>
<evidence type="ECO:0000259" key="17">
    <source>
        <dbReference type="PROSITE" id="PS50022"/>
    </source>
</evidence>
<dbReference type="SUPFAM" id="SSF56112">
    <property type="entry name" value="Protein kinase-like (PK-like)"/>
    <property type="match status" value="1"/>
</dbReference>
<dbReference type="Pfam" id="PF21114">
    <property type="entry name" value="DDR1-2_DS-like"/>
    <property type="match status" value="1"/>
</dbReference>
<evidence type="ECO:0000256" key="4">
    <source>
        <dbReference type="ARBA" id="ARBA00022729"/>
    </source>
</evidence>
<dbReference type="GO" id="GO:0038062">
    <property type="term" value="F:protein tyrosine kinase collagen receptor activity"/>
    <property type="evidence" value="ECO:0007669"/>
    <property type="project" value="TreeGrafter"/>
</dbReference>
<dbReference type="EMBL" id="CAXKWB010004024">
    <property type="protein sequence ID" value="CAL4071671.1"/>
    <property type="molecule type" value="Genomic_DNA"/>
</dbReference>
<dbReference type="GO" id="GO:0043235">
    <property type="term" value="C:receptor complex"/>
    <property type="evidence" value="ECO:0007669"/>
    <property type="project" value="TreeGrafter"/>
</dbReference>
<evidence type="ECO:0000256" key="14">
    <source>
        <dbReference type="PROSITE-ProRule" id="PRU10141"/>
    </source>
</evidence>
<keyword evidence="19" id="KW-1185">Reference proteome</keyword>
<evidence type="ECO:0000256" key="3">
    <source>
        <dbReference type="ARBA" id="ARBA00022692"/>
    </source>
</evidence>
<dbReference type="GO" id="GO:0051897">
    <property type="term" value="P:positive regulation of phosphatidylinositol 3-kinase/protein kinase B signal transduction"/>
    <property type="evidence" value="ECO:0007669"/>
    <property type="project" value="TreeGrafter"/>
</dbReference>
<comment type="subcellular location">
    <subcellularLocation>
        <location evidence="1">Cell membrane</location>
        <topology evidence="1">Single-pass type I membrane protein</topology>
    </subcellularLocation>
</comment>
<dbReference type="Gene3D" id="1.10.510.10">
    <property type="entry name" value="Transferase(Phosphotransferase) domain 1"/>
    <property type="match status" value="1"/>
</dbReference>
<keyword evidence="10" id="KW-0675">Receptor</keyword>
<dbReference type="PROSITE" id="PS00109">
    <property type="entry name" value="PROTEIN_KINASE_TYR"/>
    <property type="match status" value="1"/>
</dbReference>
<dbReference type="GO" id="GO:0005886">
    <property type="term" value="C:plasma membrane"/>
    <property type="evidence" value="ECO:0007669"/>
    <property type="project" value="UniProtKB-SubCell"/>
</dbReference>
<gene>
    <name evidence="18" type="ORF">MNOR_LOCUS8617</name>
</gene>
<feature type="chain" id="PRO_5043797128" evidence="15">
    <location>
        <begin position="24"/>
        <end position="941"/>
    </location>
</feature>
<accession>A0AAV2Q675</accession>
<keyword evidence="2" id="KW-1003">Cell membrane</keyword>
<name>A0AAV2Q675_MEGNR</name>
<dbReference type="PROSITE" id="PS01285">
    <property type="entry name" value="FA58C_1"/>
    <property type="match status" value="1"/>
</dbReference>
<dbReference type="FunFam" id="1.10.510.10:FF:000053">
    <property type="entry name" value="Epithelial discoidin domain-containing receptor 1"/>
    <property type="match status" value="1"/>
</dbReference>
<dbReference type="PROSITE" id="PS01286">
    <property type="entry name" value="FA58C_2"/>
    <property type="match status" value="1"/>
</dbReference>
<evidence type="ECO:0000259" key="16">
    <source>
        <dbReference type="PROSITE" id="PS50011"/>
    </source>
</evidence>
<dbReference type="InterPro" id="IPR048525">
    <property type="entry name" value="DDR1-2_DS-like"/>
</dbReference>
<evidence type="ECO:0000256" key="2">
    <source>
        <dbReference type="ARBA" id="ARBA00022475"/>
    </source>
</evidence>
<evidence type="ECO:0000256" key="5">
    <source>
        <dbReference type="ARBA" id="ARBA00022741"/>
    </source>
</evidence>
<keyword evidence="4 15" id="KW-0732">Signal</keyword>
<keyword evidence="9" id="KW-1015">Disulfide bond</keyword>
<dbReference type="InterPro" id="IPR008266">
    <property type="entry name" value="Tyr_kinase_AS"/>
</dbReference>
<keyword evidence="8" id="KW-0472">Membrane</keyword>
<dbReference type="PANTHER" id="PTHR24416">
    <property type="entry name" value="TYROSINE-PROTEIN KINASE RECEPTOR"/>
    <property type="match status" value="1"/>
</dbReference>
<dbReference type="GO" id="GO:0005524">
    <property type="term" value="F:ATP binding"/>
    <property type="evidence" value="ECO:0007669"/>
    <property type="project" value="UniProtKB-UniRule"/>
</dbReference>
<comment type="similarity">
    <text evidence="13">Belongs to the protein kinase superfamily. Tyr protein kinase family. Insulin receptor subfamily.</text>
</comment>
<dbReference type="InterPro" id="IPR000421">
    <property type="entry name" value="FA58C"/>
</dbReference>
<dbReference type="SMART" id="SM00231">
    <property type="entry name" value="FA58C"/>
    <property type="match status" value="1"/>
</dbReference>
<evidence type="ECO:0000256" key="9">
    <source>
        <dbReference type="ARBA" id="ARBA00023157"/>
    </source>
</evidence>
<dbReference type="Gene3D" id="2.60.120.1190">
    <property type="match status" value="1"/>
</dbReference>
<dbReference type="PROSITE" id="PS50011">
    <property type="entry name" value="PROTEIN_KINASE_DOM"/>
    <property type="match status" value="1"/>
</dbReference>
<dbReference type="Pfam" id="PF07714">
    <property type="entry name" value="PK_Tyr_Ser-Thr"/>
    <property type="match status" value="1"/>
</dbReference>
<dbReference type="InterPro" id="IPR008979">
    <property type="entry name" value="Galactose-bd-like_sf"/>
</dbReference>
<dbReference type="InterPro" id="IPR000719">
    <property type="entry name" value="Prot_kinase_dom"/>
</dbReference>
<dbReference type="InterPro" id="IPR050122">
    <property type="entry name" value="RTK"/>
</dbReference>
<dbReference type="SUPFAM" id="SSF49785">
    <property type="entry name" value="Galactose-binding domain-like"/>
    <property type="match status" value="1"/>
</dbReference>
<evidence type="ECO:0000256" key="7">
    <source>
        <dbReference type="ARBA" id="ARBA00022989"/>
    </source>
</evidence>
<comment type="catalytic activity">
    <reaction evidence="12">
        <text>L-tyrosyl-[protein] + ATP = O-phospho-L-tyrosyl-[protein] + ADP + H(+)</text>
        <dbReference type="Rhea" id="RHEA:10596"/>
        <dbReference type="Rhea" id="RHEA-COMP:10136"/>
        <dbReference type="Rhea" id="RHEA-COMP:20101"/>
        <dbReference type="ChEBI" id="CHEBI:15378"/>
        <dbReference type="ChEBI" id="CHEBI:30616"/>
        <dbReference type="ChEBI" id="CHEBI:46858"/>
        <dbReference type="ChEBI" id="CHEBI:61978"/>
        <dbReference type="ChEBI" id="CHEBI:456216"/>
        <dbReference type="EC" id="2.7.10.1"/>
    </reaction>
</comment>
<evidence type="ECO:0000313" key="19">
    <source>
        <dbReference type="Proteomes" id="UP001497623"/>
    </source>
</evidence>
<dbReference type="PROSITE" id="PS50022">
    <property type="entry name" value="FA58C_3"/>
    <property type="match status" value="1"/>
</dbReference>
<keyword evidence="6 14" id="KW-0067">ATP-binding</keyword>
<evidence type="ECO:0000256" key="6">
    <source>
        <dbReference type="ARBA" id="ARBA00022840"/>
    </source>
</evidence>
<dbReference type="InterPro" id="IPR011009">
    <property type="entry name" value="Kinase-like_dom_sf"/>
</dbReference>
<dbReference type="PANTHER" id="PTHR24416:SF580">
    <property type="entry name" value="DISCOIDIN DOMAIN RECEPTOR, ISOFORM F"/>
    <property type="match status" value="1"/>
</dbReference>
<feature type="domain" description="F5/8 type C" evidence="17">
    <location>
        <begin position="29"/>
        <end position="184"/>
    </location>
</feature>
<dbReference type="GO" id="GO:0005518">
    <property type="term" value="F:collagen binding"/>
    <property type="evidence" value="ECO:0007669"/>
    <property type="project" value="TreeGrafter"/>
</dbReference>
<dbReference type="PRINTS" id="PR00109">
    <property type="entry name" value="TYRKINASE"/>
</dbReference>
<dbReference type="AlphaFoldDB" id="A0AAV2Q675"/>
<feature type="binding site" evidence="14">
    <location>
        <position position="674"/>
    </location>
    <ligand>
        <name>ATP</name>
        <dbReference type="ChEBI" id="CHEBI:30616"/>
    </ligand>
</feature>
<organism evidence="18 19">
    <name type="scientific">Meganyctiphanes norvegica</name>
    <name type="common">Northern krill</name>
    <name type="synonym">Thysanopoda norvegica</name>
    <dbReference type="NCBI Taxonomy" id="48144"/>
    <lineage>
        <taxon>Eukaryota</taxon>
        <taxon>Metazoa</taxon>
        <taxon>Ecdysozoa</taxon>
        <taxon>Arthropoda</taxon>
        <taxon>Crustacea</taxon>
        <taxon>Multicrustacea</taxon>
        <taxon>Malacostraca</taxon>
        <taxon>Eumalacostraca</taxon>
        <taxon>Eucarida</taxon>
        <taxon>Euphausiacea</taxon>
        <taxon>Euphausiidae</taxon>
        <taxon>Meganyctiphanes</taxon>
    </lineage>
</organism>
<dbReference type="PROSITE" id="PS00107">
    <property type="entry name" value="PROTEIN_KINASE_ATP"/>
    <property type="match status" value="1"/>
</dbReference>
<evidence type="ECO:0000256" key="13">
    <source>
        <dbReference type="ARBA" id="ARBA00061639"/>
    </source>
</evidence>
<evidence type="ECO:0000256" key="1">
    <source>
        <dbReference type="ARBA" id="ARBA00004251"/>
    </source>
</evidence>
<dbReference type="GO" id="GO:0048680">
    <property type="term" value="P:positive regulation of axon regeneration"/>
    <property type="evidence" value="ECO:0007669"/>
    <property type="project" value="UniProtKB-ARBA"/>
</dbReference>
<feature type="domain" description="Protein kinase" evidence="16">
    <location>
        <begin position="636"/>
        <end position="928"/>
    </location>
</feature>
<sequence length="941" mass="104979">MVPMALLQLFILAQVLLPYQVHAIDLAKCGVELGMKNGAIPDHYISSSSHFDAAVNAIYGRAHVEAGGGAWCPRAMVYREGKEFLEVNLGTPHLLSKVEVQGRFGNGQGREFAEQFKVQYWRPDLPHWNTYTDRQGNQILEGNSNTYLATSTKLVPAIIATRVRFLPYSHHPRTVCMRVELYGCPYTEGVVSYSMEDGDPRGGDDGLLDLRYDGSKSTDAWLTSGLGQLTDGEIGHTNFRVDVRGVGRGYEWVGWKNDTRNERPIEISFEFDMVRNFSAMHIYTNNFFTRDVQVFSHARVLFSLDGELYNEHPYVDFTYIADRIFDNARNVTIKLHNTPAKFIKLQLSFALKWMMISEVAFNSVPCGCNTTLDIIHTTPSVMINKTEDIQAPAVPVSDRSTGLLLGGLVTLGVVFCVIPMSLGVLYYRNRLSKKNLTKAAFSVTSEAGVSDGHKVSMKMKDMHMTMNVAPVNNGYSRAKGNVYGHVAMDDESESGLYQEPYKGPTHNPGYYTLRQQDSSMKCSIPLDDTQDSGDYAVPDLSYKPPIPYSDMFTTVPPPVPSSRPPIVRATNNTHPTVPVASIPPIMPASDSQYYSSSPVCQSTNIQGVTGTAIYALSDKAKMSKERTVPELSHQQLRIVDTLGEGLFGRVQLCEITNMSGNESVRNDKHLVAVKSLKPGVGKEAEESFCQEIKILGRVDDPNIVRLVGTVTQENPLAMVLEYCDHGDLHQFLRRHVIEGNGSPRSVPLGATGSSKPISLSYCALIHIATQIAAGMKHLETLNLVHRDLSARNCLVGRGLKIKVADFGMSRSLYSSDYYRLSEGCALLPIRWMAWESVLQGRFSSKSDVWSFGVTLWEILTMARRQPYSELSDSGVLENLSNCYHSDGADMLLLPLPSLCPREMYEMMCTCWLADEEQRPPFWEIHMFLQRKNLGYIVDYID</sequence>
<dbReference type="InterPro" id="IPR001245">
    <property type="entry name" value="Ser-Thr/Tyr_kinase_cat_dom"/>
</dbReference>
<proteinExistence type="inferred from homology"/>
<keyword evidence="5 14" id="KW-0547">Nucleotide-binding</keyword>